<dbReference type="EMBL" id="LT629973">
    <property type="protein sequence ID" value="SEH89457.1"/>
    <property type="molecule type" value="Genomic_DNA"/>
</dbReference>
<dbReference type="InterPro" id="IPR016154">
    <property type="entry name" value="Heat_shock_Hsp33_C"/>
</dbReference>
<evidence type="ECO:0000313" key="2">
    <source>
        <dbReference type="Proteomes" id="UP000176204"/>
    </source>
</evidence>
<proteinExistence type="predicted"/>
<evidence type="ECO:0000313" key="1">
    <source>
        <dbReference type="EMBL" id="SEH89457.1"/>
    </source>
</evidence>
<sequence length="268" mass="30992">MDTVQQEMTDDFVTVESIFVRQRNCHLLKAQLSPIFTDYYLHLMQHGLRNEDPVDSLLKNLTAYFTLHLVSRPWAEYHAWTINLRSPLVANLFVSGSSLTESVVARAFTEDVRVPDQNTLFTQMIRDGKNPQTSVILLHGDTPETWIEDYYRQSEQRIVRCFELPDENFILITAQPDADLDWLQNLTLEDADAMEKNEATKIMETRRLRFHCGCTIDKILPTVRTMKKDFADLLSEQGKLDITCPRCAAQYVVTADMLQDGPDEREEE</sequence>
<dbReference type="Pfam" id="PF01430">
    <property type="entry name" value="HSP33"/>
    <property type="match status" value="1"/>
</dbReference>
<dbReference type="SUPFAM" id="SSF118352">
    <property type="entry name" value="HSP33 redox switch-like"/>
    <property type="match status" value="1"/>
</dbReference>
<accession>A0A1H6LT22</accession>
<dbReference type="AlphaFoldDB" id="A0A1H6LT22"/>
<gene>
    <name evidence="1" type="ORF">PYTT_1516</name>
</gene>
<dbReference type="GO" id="GO:0051082">
    <property type="term" value="F:unfolded protein binding"/>
    <property type="evidence" value="ECO:0007669"/>
    <property type="project" value="InterPro"/>
</dbReference>
<dbReference type="Gene3D" id="3.90.1280.10">
    <property type="entry name" value="HSP33 redox switch-like"/>
    <property type="match status" value="1"/>
</dbReference>
<dbReference type="STRING" id="1679444.PYTT_1516"/>
<dbReference type="GO" id="GO:0005737">
    <property type="term" value="C:cytoplasm"/>
    <property type="evidence" value="ECO:0007669"/>
    <property type="project" value="InterPro"/>
</dbReference>
<dbReference type="GO" id="GO:0006457">
    <property type="term" value="P:protein folding"/>
    <property type="evidence" value="ECO:0007669"/>
    <property type="project" value="InterPro"/>
</dbReference>
<dbReference type="OrthoDB" id="197748at2"/>
<name>A0A1H6LT22_9BACT</name>
<dbReference type="Proteomes" id="UP000176204">
    <property type="component" value="Chromosome I"/>
</dbReference>
<protein>
    <submittedName>
        <fullName evidence="1">Hsp33 protein</fullName>
    </submittedName>
</protein>
<dbReference type="KEGG" id="agl:PYTT_1516"/>
<organism evidence="1 2">
    <name type="scientific">Akkermansia glycaniphila</name>
    <dbReference type="NCBI Taxonomy" id="1679444"/>
    <lineage>
        <taxon>Bacteria</taxon>
        <taxon>Pseudomonadati</taxon>
        <taxon>Verrucomicrobiota</taxon>
        <taxon>Verrucomicrobiia</taxon>
        <taxon>Verrucomicrobiales</taxon>
        <taxon>Akkermansiaceae</taxon>
        <taxon>Akkermansia</taxon>
    </lineage>
</organism>
<reference evidence="2" key="1">
    <citation type="submission" date="2016-09" db="EMBL/GenBank/DDBJ databases">
        <authorList>
            <person name="Koehorst J."/>
        </authorList>
    </citation>
    <scope>NUCLEOTIDE SEQUENCE [LARGE SCALE GENOMIC DNA]</scope>
</reference>
<keyword evidence="2" id="KW-1185">Reference proteome</keyword>
<dbReference type="InterPro" id="IPR000397">
    <property type="entry name" value="Heat_shock_Hsp33"/>
</dbReference>
<dbReference type="RefSeq" id="WP_083076929.1">
    <property type="nucleotide sequence ID" value="NZ_LIGX01000035.1"/>
</dbReference>